<sequence length="446" mass="49594">MYHKRSMSLDTGTREHLIQSVRSPGSSFELSCSSEMLLRMPMTSPQQQQQHVVDVERIAVAVVDMIQYRCTKAIACFLWDLLRYAIFLHVSWILGWALLVALNGFTTAPLCGNRCTIADRVNETLPWHAPDAFFFYLILYVLVLLLTYYLAARRWLTASQHLASRLLKLAAIALLAPAYLSHVFWGPVIFWYANVPYLDFDPTHALLDHQSPLQPLAALKLPNGTMVHLRPSDVALVGNGPLSAEQRAFLRRSAPDQVYRFNGMTNLLPDEPVGHLFVRRIDDVSTQLRARGDSLGNNAEAPRHLKAGDYWGLAPALHRAAVIEWLYVPGVAIVRQRTMCSRAVQAVEVILLNGTHRDAGFYSNFYGLPVRIAHCEGLCKAAPPSGGGTTLKTVDAEGDELPDDYDPLNCTQLSERVRTRGLGMYGAQLQSNVTVSPSPSKIANYA</sequence>
<feature type="transmembrane region" description="Helical" evidence="1">
    <location>
        <begin position="81"/>
        <end position="102"/>
    </location>
</feature>
<name>A0A0M0K378_9EUKA</name>
<evidence type="ECO:0000313" key="2">
    <source>
        <dbReference type="EMBL" id="KOO32843.1"/>
    </source>
</evidence>
<dbReference type="EMBL" id="JWZX01001671">
    <property type="protein sequence ID" value="KOO32843.1"/>
    <property type="molecule type" value="Genomic_DNA"/>
</dbReference>
<dbReference type="Proteomes" id="UP000037460">
    <property type="component" value="Unassembled WGS sequence"/>
</dbReference>
<gene>
    <name evidence="2" type="ORF">Ctob_009269</name>
</gene>
<feature type="transmembrane region" description="Helical" evidence="1">
    <location>
        <begin position="133"/>
        <end position="151"/>
    </location>
</feature>
<dbReference type="AlphaFoldDB" id="A0A0M0K378"/>
<proteinExistence type="predicted"/>
<keyword evidence="3" id="KW-1185">Reference proteome</keyword>
<evidence type="ECO:0000313" key="3">
    <source>
        <dbReference type="Proteomes" id="UP000037460"/>
    </source>
</evidence>
<organism evidence="2 3">
    <name type="scientific">Chrysochromulina tobinii</name>
    <dbReference type="NCBI Taxonomy" id="1460289"/>
    <lineage>
        <taxon>Eukaryota</taxon>
        <taxon>Haptista</taxon>
        <taxon>Haptophyta</taxon>
        <taxon>Prymnesiophyceae</taxon>
        <taxon>Prymnesiales</taxon>
        <taxon>Chrysochromulinaceae</taxon>
        <taxon>Chrysochromulina</taxon>
    </lineage>
</organism>
<keyword evidence="1" id="KW-1133">Transmembrane helix</keyword>
<feature type="transmembrane region" description="Helical" evidence="1">
    <location>
        <begin position="172"/>
        <end position="193"/>
    </location>
</feature>
<evidence type="ECO:0000256" key="1">
    <source>
        <dbReference type="SAM" id="Phobius"/>
    </source>
</evidence>
<keyword evidence="1" id="KW-0812">Transmembrane</keyword>
<comment type="caution">
    <text evidence="2">The sequence shown here is derived from an EMBL/GenBank/DDBJ whole genome shotgun (WGS) entry which is preliminary data.</text>
</comment>
<accession>A0A0M0K378</accession>
<keyword evidence="1" id="KW-0472">Membrane</keyword>
<protein>
    <submittedName>
        <fullName evidence="2">Membrane protein</fullName>
    </submittedName>
</protein>
<reference evidence="3" key="1">
    <citation type="journal article" date="2015" name="PLoS Genet.">
        <title>Genome Sequence and Transcriptome Analyses of Chrysochromulina tobin: Metabolic Tools for Enhanced Algal Fitness in the Prominent Order Prymnesiales (Haptophyceae).</title>
        <authorList>
            <person name="Hovde B.T."/>
            <person name="Deodato C.R."/>
            <person name="Hunsperger H.M."/>
            <person name="Ryken S.A."/>
            <person name="Yost W."/>
            <person name="Jha R.K."/>
            <person name="Patterson J."/>
            <person name="Monnat R.J. Jr."/>
            <person name="Barlow S.B."/>
            <person name="Starkenburg S.R."/>
            <person name="Cattolico R.A."/>
        </authorList>
    </citation>
    <scope>NUCLEOTIDE SEQUENCE</scope>
    <source>
        <strain evidence="3">CCMP291</strain>
    </source>
</reference>